<feature type="compositionally biased region" description="Low complexity" evidence="1">
    <location>
        <begin position="288"/>
        <end position="302"/>
    </location>
</feature>
<comment type="caution">
    <text evidence="2">The sequence shown here is derived from an EMBL/GenBank/DDBJ whole genome shotgun (WGS) entry which is preliminary data.</text>
</comment>
<feature type="region of interest" description="Disordered" evidence="1">
    <location>
        <begin position="211"/>
        <end position="313"/>
    </location>
</feature>
<evidence type="ECO:0000313" key="2">
    <source>
        <dbReference type="EMBL" id="GMT22926.1"/>
    </source>
</evidence>
<keyword evidence="3" id="KW-1185">Reference proteome</keyword>
<evidence type="ECO:0000313" key="3">
    <source>
        <dbReference type="Proteomes" id="UP001432322"/>
    </source>
</evidence>
<name>A0AAV5VWM2_9BILA</name>
<reference evidence="2" key="1">
    <citation type="submission" date="2023-10" db="EMBL/GenBank/DDBJ databases">
        <title>Genome assembly of Pristionchus species.</title>
        <authorList>
            <person name="Yoshida K."/>
            <person name="Sommer R.J."/>
        </authorList>
    </citation>
    <scope>NUCLEOTIDE SEQUENCE</scope>
    <source>
        <strain evidence="2">RS5133</strain>
    </source>
</reference>
<dbReference type="AlphaFoldDB" id="A0AAV5VWM2"/>
<gene>
    <name evidence="2" type="ORF">PFISCL1PPCAC_14223</name>
</gene>
<organism evidence="2 3">
    <name type="scientific">Pristionchus fissidentatus</name>
    <dbReference type="NCBI Taxonomy" id="1538716"/>
    <lineage>
        <taxon>Eukaryota</taxon>
        <taxon>Metazoa</taxon>
        <taxon>Ecdysozoa</taxon>
        <taxon>Nematoda</taxon>
        <taxon>Chromadorea</taxon>
        <taxon>Rhabditida</taxon>
        <taxon>Rhabditina</taxon>
        <taxon>Diplogasteromorpha</taxon>
        <taxon>Diplogasteroidea</taxon>
        <taxon>Neodiplogasteridae</taxon>
        <taxon>Pristionchus</taxon>
    </lineage>
</organism>
<protein>
    <submittedName>
        <fullName evidence="2">Uncharacterized protein</fullName>
    </submittedName>
</protein>
<evidence type="ECO:0000256" key="1">
    <source>
        <dbReference type="SAM" id="MobiDB-lite"/>
    </source>
</evidence>
<feature type="compositionally biased region" description="Basic residues" evidence="1">
    <location>
        <begin position="303"/>
        <end position="313"/>
    </location>
</feature>
<accession>A0AAV5VWM2</accession>
<sequence length="313" mass="34889">SLFPLSLTLLSSHFPSSSLLSSLPSSLPYRPIDCIMNQEDQGITERLLQERISELERTIRSFERRTETGQTRAMIAYCNLHLINAYFMLVLLTWLRGQRQFTFPPNEVSPSITHSRSIILPFCTAETETAELRFHERSTRNDINDVNSRMEAAGCTIMPVSRVPLMMRLARQHVAVALDPAAVSTFQRLLQLQEALDERARNALQYNVQQHEQMEQQEQLSPEPSPNRSRRSSDAAAAAEVAIINGPDDSPDIINLAQRPGPPVQPFPLEGLDTISPPPDAPPPDAPPVAADAAGIVRNSSGNRKRRRDGRGK</sequence>
<dbReference type="Proteomes" id="UP001432322">
    <property type="component" value="Unassembled WGS sequence"/>
</dbReference>
<dbReference type="EMBL" id="BTSY01000004">
    <property type="protein sequence ID" value="GMT22926.1"/>
    <property type="molecule type" value="Genomic_DNA"/>
</dbReference>
<feature type="non-terminal residue" evidence="2">
    <location>
        <position position="1"/>
    </location>
</feature>
<proteinExistence type="predicted"/>
<feature type="compositionally biased region" description="Pro residues" evidence="1">
    <location>
        <begin position="276"/>
        <end position="287"/>
    </location>
</feature>